<dbReference type="EMBL" id="GBXM01103435">
    <property type="protein sequence ID" value="JAH05142.1"/>
    <property type="molecule type" value="Transcribed_RNA"/>
</dbReference>
<proteinExistence type="predicted"/>
<reference evidence="1" key="2">
    <citation type="journal article" date="2015" name="Fish Shellfish Immunol.">
        <title>Early steps in the European eel (Anguilla anguilla)-Vibrio vulnificus interaction in the gills: Role of the RtxA13 toxin.</title>
        <authorList>
            <person name="Callol A."/>
            <person name="Pajuelo D."/>
            <person name="Ebbesson L."/>
            <person name="Teles M."/>
            <person name="MacKenzie S."/>
            <person name="Amaro C."/>
        </authorList>
    </citation>
    <scope>NUCLEOTIDE SEQUENCE</scope>
</reference>
<protein>
    <submittedName>
        <fullName evidence="1">Uncharacterized protein</fullName>
    </submittedName>
</protein>
<organism evidence="1">
    <name type="scientific">Anguilla anguilla</name>
    <name type="common">European freshwater eel</name>
    <name type="synonym">Muraena anguilla</name>
    <dbReference type="NCBI Taxonomy" id="7936"/>
    <lineage>
        <taxon>Eukaryota</taxon>
        <taxon>Metazoa</taxon>
        <taxon>Chordata</taxon>
        <taxon>Craniata</taxon>
        <taxon>Vertebrata</taxon>
        <taxon>Euteleostomi</taxon>
        <taxon>Actinopterygii</taxon>
        <taxon>Neopterygii</taxon>
        <taxon>Teleostei</taxon>
        <taxon>Anguilliformes</taxon>
        <taxon>Anguillidae</taxon>
        <taxon>Anguilla</taxon>
    </lineage>
</organism>
<sequence>MRLLWLTVHSITFIAEAF</sequence>
<accession>A0A0E9PLG4</accession>
<dbReference type="AlphaFoldDB" id="A0A0E9PLG4"/>
<reference evidence="1" key="1">
    <citation type="submission" date="2014-11" db="EMBL/GenBank/DDBJ databases">
        <authorList>
            <person name="Amaro Gonzalez C."/>
        </authorList>
    </citation>
    <scope>NUCLEOTIDE SEQUENCE</scope>
</reference>
<name>A0A0E9PLG4_ANGAN</name>
<evidence type="ECO:0000313" key="1">
    <source>
        <dbReference type="EMBL" id="JAH05142.1"/>
    </source>
</evidence>